<organism evidence="6 7">
    <name type="scientific">Kluyvera cryocrescens</name>
    <name type="common">Kluyvera citrophila</name>
    <dbReference type="NCBI Taxonomy" id="580"/>
    <lineage>
        <taxon>Bacteria</taxon>
        <taxon>Pseudomonadati</taxon>
        <taxon>Pseudomonadota</taxon>
        <taxon>Gammaproteobacteria</taxon>
        <taxon>Enterobacterales</taxon>
        <taxon>Enterobacteriaceae</taxon>
        <taxon>Kluyvera</taxon>
    </lineage>
</organism>
<dbReference type="GO" id="GO:0016705">
    <property type="term" value="F:oxidoreductase activity, acting on paired donors, with incorporation or reduction of molecular oxygen"/>
    <property type="evidence" value="ECO:0007669"/>
    <property type="project" value="InterPro"/>
</dbReference>
<evidence type="ECO:0000313" key="6">
    <source>
        <dbReference type="EMBL" id="VFS56867.1"/>
    </source>
</evidence>
<keyword evidence="2" id="KW-0288">FMN</keyword>
<dbReference type="PANTHER" id="PTHR30011:SF16">
    <property type="entry name" value="C2H2 FINGER DOMAIN TRANSCRIPTION FACTOR (EUROFUNG)-RELATED"/>
    <property type="match status" value="1"/>
</dbReference>
<evidence type="ECO:0000256" key="1">
    <source>
        <dbReference type="ARBA" id="ARBA00022630"/>
    </source>
</evidence>
<gene>
    <name evidence="6" type="primary">moxC_1</name>
    <name evidence="6" type="ORF">NCTC12993_00536</name>
</gene>
<reference evidence="6 7" key="1">
    <citation type="submission" date="2019-03" db="EMBL/GenBank/DDBJ databases">
        <authorList>
            <consortium name="Pathogen Informatics"/>
        </authorList>
    </citation>
    <scope>NUCLEOTIDE SEQUENCE [LARGE SCALE GENOMIC DNA]</scope>
    <source>
        <strain evidence="6 7">NCTC12993</strain>
    </source>
</reference>
<evidence type="ECO:0000256" key="4">
    <source>
        <dbReference type="ARBA" id="ARBA00023033"/>
    </source>
</evidence>
<evidence type="ECO:0000313" key="7">
    <source>
        <dbReference type="Proteomes" id="UP000401081"/>
    </source>
</evidence>
<sequence>MNRPPQRTPVLYQAGASSRGKQFAASHAECVFVASPSKSALKKTVADIRRRAQEAGRDPHSILIFNMQTAIVGETDKAAQAKWQEYKSYTSYEGALALISGWTGSILASTSRTKCLPIQKPTRFNRSSTRFRPPILIASGR</sequence>
<dbReference type="AlphaFoldDB" id="A0A485A5Z1"/>
<dbReference type="Gene3D" id="3.20.20.30">
    <property type="entry name" value="Luciferase-like domain"/>
    <property type="match status" value="1"/>
</dbReference>
<dbReference type="InterPro" id="IPR051260">
    <property type="entry name" value="Diverse_substr_monoxygenases"/>
</dbReference>
<keyword evidence="3 6" id="KW-0560">Oxidoreductase</keyword>
<proteinExistence type="predicted"/>
<keyword evidence="7" id="KW-1185">Reference proteome</keyword>
<keyword evidence="4 6" id="KW-0503">Monooxygenase</keyword>
<evidence type="ECO:0000256" key="2">
    <source>
        <dbReference type="ARBA" id="ARBA00022643"/>
    </source>
</evidence>
<accession>A0A485A5Z1</accession>
<name>A0A485A5Z1_KLUCR</name>
<dbReference type="InterPro" id="IPR036661">
    <property type="entry name" value="Luciferase-like_sf"/>
</dbReference>
<keyword evidence="1" id="KW-0285">Flavoprotein</keyword>
<dbReference type="InterPro" id="IPR011251">
    <property type="entry name" value="Luciferase-like_dom"/>
</dbReference>
<dbReference type="Pfam" id="PF00296">
    <property type="entry name" value="Bac_luciferase"/>
    <property type="match status" value="1"/>
</dbReference>
<dbReference type="PANTHER" id="PTHR30011">
    <property type="entry name" value="ALKANESULFONATE MONOOXYGENASE-RELATED"/>
    <property type="match status" value="1"/>
</dbReference>
<protein>
    <submittedName>
        <fullName evidence="6">Monooxygenase moxC</fullName>
        <ecNumber evidence="6">1.14.-.-</ecNumber>
    </submittedName>
</protein>
<evidence type="ECO:0000259" key="5">
    <source>
        <dbReference type="Pfam" id="PF00296"/>
    </source>
</evidence>
<dbReference type="GO" id="GO:0004497">
    <property type="term" value="F:monooxygenase activity"/>
    <property type="evidence" value="ECO:0007669"/>
    <property type="project" value="UniProtKB-KW"/>
</dbReference>
<feature type="domain" description="Luciferase-like" evidence="5">
    <location>
        <begin position="3"/>
        <end position="89"/>
    </location>
</feature>
<dbReference type="EC" id="1.14.-.-" evidence="6"/>
<dbReference type="Proteomes" id="UP000401081">
    <property type="component" value="Unassembled WGS sequence"/>
</dbReference>
<dbReference type="EMBL" id="CAADJD010000007">
    <property type="protein sequence ID" value="VFS56867.1"/>
    <property type="molecule type" value="Genomic_DNA"/>
</dbReference>
<evidence type="ECO:0000256" key="3">
    <source>
        <dbReference type="ARBA" id="ARBA00023002"/>
    </source>
</evidence>
<dbReference type="SUPFAM" id="SSF51679">
    <property type="entry name" value="Bacterial luciferase-like"/>
    <property type="match status" value="1"/>
</dbReference>